<proteinExistence type="predicted"/>
<dbReference type="STRING" id="1423734.FC83_GL002413"/>
<dbReference type="PATRIC" id="fig|1423734.3.peg.2447"/>
<dbReference type="AlphaFoldDB" id="X0PQ31"/>
<gene>
    <name evidence="2" type="ORF">FC83_GL002413</name>
</gene>
<organism evidence="2 3">
    <name type="scientific">Agrilactobacillus composti DSM 18527 = JCM 14202</name>
    <dbReference type="NCBI Taxonomy" id="1423734"/>
    <lineage>
        <taxon>Bacteria</taxon>
        <taxon>Bacillati</taxon>
        <taxon>Bacillota</taxon>
        <taxon>Bacilli</taxon>
        <taxon>Lactobacillales</taxon>
        <taxon>Lactobacillaceae</taxon>
        <taxon>Agrilactobacillus</taxon>
    </lineage>
</organism>
<dbReference type="EMBL" id="AZGA01000002">
    <property type="protein sequence ID" value="KRM36541.1"/>
    <property type="molecule type" value="Genomic_DNA"/>
</dbReference>
<feature type="transmembrane region" description="Helical" evidence="1">
    <location>
        <begin position="21"/>
        <end position="40"/>
    </location>
</feature>
<comment type="caution">
    <text evidence="2">The sequence shown here is derived from an EMBL/GenBank/DDBJ whole genome shotgun (WGS) entry which is preliminary data.</text>
</comment>
<keyword evidence="1" id="KW-0472">Membrane</keyword>
<keyword evidence="1" id="KW-0812">Transmembrane</keyword>
<keyword evidence="3" id="KW-1185">Reference proteome</keyword>
<protein>
    <recommendedName>
        <fullName evidence="4">Extracellular protein</fullName>
    </recommendedName>
</protein>
<evidence type="ECO:0000256" key="1">
    <source>
        <dbReference type="SAM" id="Phobius"/>
    </source>
</evidence>
<name>X0PQ31_9LACO</name>
<dbReference type="InterPro" id="IPR018672">
    <property type="entry name" value="DUF2140"/>
</dbReference>
<dbReference type="eggNOG" id="COG4698">
    <property type="taxonomic scope" value="Bacteria"/>
</dbReference>
<dbReference type="Pfam" id="PF09911">
    <property type="entry name" value="DUF2140"/>
    <property type="match status" value="1"/>
</dbReference>
<dbReference type="OrthoDB" id="2241695at2"/>
<sequence>MTPKPKNTQITKRHNPWKIAFVTLILVLIFAVSFVSIRAFSPMPAQDNQTKLTAKNESFSVTFNKKQINGFIHYYLANQLKNETVKYNFTLEKHAVLTGKLYFLNQPVEFSLACDPYVLENGNVQLKARSIAVGRLNLPLTFVMGYISHNFKLPKWVEVDANKQLINLKLNQFKLANGMQFTAKRIDLKQDKIEFNVFLPPVK</sequence>
<dbReference type="RefSeq" id="WP_052004523.1">
    <property type="nucleotide sequence ID" value="NZ_AZGA01000002.1"/>
</dbReference>
<evidence type="ECO:0000313" key="3">
    <source>
        <dbReference type="Proteomes" id="UP000051236"/>
    </source>
</evidence>
<evidence type="ECO:0000313" key="2">
    <source>
        <dbReference type="EMBL" id="KRM36541.1"/>
    </source>
</evidence>
<accession>X0PQ31</accession>
<evidence type="ECO:0008006" key="4">
    <source>
        <dbReference type="Google" id="ProtNLM"/>
    </source>
</evidence>
<reference evidence="2 3" key="1">
    <citation type="journal article" date="2015" name="Genome Announc.">
        <title>Expanding the biotechnology potential of lactobacilli through comparative genomics of 213 strains and associated genera.</title>
        <authorList>
            <person name="Sun Z."/>
            <person name="Harris H.M."/>
            <person name="McCann A."/>
            <person name="Guo C."/>
            <person name="Argimon S."/>
            <person name="Zhang W."/>
            <person name="Yang X."/>
            <person name="Jeffery I.B."/>
            <person name="Cooney J.C."/>
            <person name="Kagawa T.F."/>
            <person name="Liu W."/>
            <person name="Song Y."/>
            <person name="Salvetti E."/>
            <person name="Wrobel A."/>
            <person name="Rasinkangas P."/>
            <person name="Parkhill J."/>
            <person name="Rea M.C."/>
            <person name="O'Sullivan O."/>
            <person name="Ritari J."/>
            <person name="Douillard F.P."/>
            <person name="Paul Ross R."/>
            <person name="Yang R."/>
            <person name="Briner A.E."/>
            <person name="Felis G.E."/>
            <person name="de Vos W.M."/>
            <person name="Barrangou R."/>
            <person name="Klaenhammer T.R."/>
            <person name="Caufield P.W."/>
            <person name="Cui Y."/>
            <person name="Zhang H."/>
            <person name="O'Toole P.W."/>
        </authorList>
    </citation>
    <scope>NUCLEOTIDE SEQUENCE [LARGE SCALE GENOMIC DNA]</scope>
    <source>
        <strain evidence="2 3">DSM 18527</strain>
    </source>
</reference>
<dbReference type="Proteomes" id="UP000051236">
    <property type="component" value="Unassembled WGS sequence"/>
</dbReference>
<keyword evidence="1" id="KW-1133">Transmembrane helix</keyword>